<dbReference type="Gene3D" id="1.25.40.180">
    <property type="match status" value="1"/>
</dbReference>
<keyword evidence="2 6" id="KW-0396">Initiation factor</keyword>
<dbReference type="GO" id="GO:0003743">
    <property type="term" value="F:translation initiation factor activity"/>
    <property type="evidence" value="ECO:0007669"/>
    <property type="project" value="UniProtKB-KW"/>
</dbReference>
<dbReference type="PROSITE" id="PS51366">
    <property type="entry name" value="MI"/>
    <property type="match status" value="1"/>
</dbReference>
<dbReference type="InterPro" id="IPR003891">
    <property type="entry name" value="Initiation_fac_eIF4g_MI"/>
</dbReference>
<dbReference type="Gramene" id="C.cajan_14224.t">
    <property type="protein sequence ID" value="C.cajan_14224.t"/>
    <property type="gene ID" value="C.cajan_14224"/>
</dbReference>
<protein>
    <submittedName>
        <fullName evidence="6">Eukaryotic translation initiation factor 4G</fullName>
    </submittedName>
</protein>
<dbReference type="STRING" id="3821.A0A151SWQ2"/>
<evidence type="ECO:0000313" key="6">
    <source>
        <dbReference type="EMBL" id="KYP59220.1"/>
    </source>
</evidence>
<dbReference type="InterPro" id="IPR016024">
    <property type="entry name" value="ARM-type_fold"/>
</dbReference>
<feature type="non-terminal residue" evidence="6">
    <location>
        <position position="1"/>
    </location>
</feature>
<dbReference type="FunFam" id="1.25.40.180:FF:000034">
    <property type="entry name" value="Eukaryotic translation initiation factor 4G"/>
    <property type="match status" value="1"/>
</dbReference>
<gene>
    <name evidence="6" type="ORF">KK1_014652</name>
</gene>
<proteinExistence type="inferred from homology"/>
<dbReference type="AlphaFoldDB" id="A0A151SWQ2"/>
<evidence type="ECO:0000313" key="7">
    <source>
        <dbReference type="Proteomes" id="UP000075243"/>
    </source>
</evidence>
<dbReference type="Proteomes" id="UP000075243">
    <property type="component" value="Chromosome 10"/>
</dbReference>
<evidence type="ECO:0000256" key="1">
    <source>
        <dbReference type="ARBA" id="ARBA00005775"/>
    </source>
</evidence>
<organism evidence="6 7">
    <name type="scientific">Cajanus cajan</name>
    <name type="common">Pigeon pea</name>
    <name type="synonym">Cajanus indicus</name>
    <dbReference type="NCBI Taxonomy" id="3821"/>
    <lineage>
        <taxon>Eukaryota</taxon>
        <taxon>Viridiplantae</taxon>
        <taxon>Streptophyta</taxon>
        <taxon>Embryophyta</taxon>
        <taxon>Tracheophyta</taxon>
        <taxon>Spermatophyta</taxon>
        <taxon>Magnoliopsida</taxon>
        <taxon>eudicotyledons</taxon>
        <taxon>Gunneridae</taxon>
        <taxon>Pentapetalae</taxon>
        <taxon>rosids</taxon>
        <taxon>fabids</taxon>
        <taxon>Fabales</taxon>
        <taxon>Fabaceae</taxon>
        <taxon>Papilionoideae</taxon>
        <taxon>50 kb inversion clade</taxon>
        <taxon>NPAAA clade</taxon>
        <taxon>indigoferoid/millettioid clade</taxon>
        <taxon>Phaseoleae</taxon>
        <taxon>Cajanus</taxon>
    </lineage>
</organism>
<dbReference type="GO" id="GO:0016281">
    <property type="term" value="C:eukaryotic translation initiation factor 4F complex"/>
    <property type="evidence" value="ECO:0007669"/>
    <property type="project" value="TreeGrafter"/>
</dbReference>
<sequence>SARDLNEVVICIKDPNSPSFHLSMVSLLLSQLLIYLVKSEDGPLGQAQLNKGLESVLITLEDVVNGAPKAPEFLGCVIAKAITEHVVSLKEIGRLIHEGGEEPGSLFEVGLAADVLGSTLEVIKMYKGDAVLSEICASSNLWLEAFQPLKPLTSRKLEKFI</sequence>
<dbReference type="EMBL" id="CM003612">
    <property type="protein sequence ID" value="KYP59220.1"/>
    <property type="molecule type" value="Genomic_DNA"/>
</dbReference>
<comment type="similarity">
    <text evidence="1">Belongs to the eukaryotic initiation factor 4G family.</text>
</comment>
<keyword evidence="7" id="KW-1185">Reference proteome</keyword>
<dbReference type="PANTHER" id="PTHR23253:SF9">
    <property type="entry name" value="EUKARYOTIC TRANSLATION INITIATION FACTOR 4 GAMMA 2"/>
    <property type="match status" value="1"/>
</dbReference>
<evidence type="ECO:0000259" key="5">
    <source>
        <dbReference type="PROSITE" id="PS51366"/>
    </source>
</evidence>
<feature type="domain" description="MI" evidence="5">
    <location>
        <begin position="1"/>
        <end position="97"/>
    </location>
</feature>
<name>A0A151SWQ2_CAJCA</name>
<accession>A0A151SWQ2</accession>
<dbReference type="GO" id="GO:0006417">
    <property type="term" value="P:regulation of translation"/>
    <property type="evidence" value="ECO:0007669"/>
    <property type="project" value="UniProtKB-KW"/>
</dbReference>
<dbReference type="PANTHER" id="PTHR23253">
    <property type="entry name" value="EUKARYOTIC TRANSLATION INITIATION FACTOR 4 GAMMA"/>
    <property type="match status" value="1"/>
</dbReference>
<evidence type="ECO:0000256" key="4">
    <source>
        <dbReference type="ARBA" id="ARBA00022917"/>
    </source>
</evidence>
<dbReference type="OMA" id="ISIWITD"/>
<evidence type="ECO:0000256" key="2">
    <source>
        <dbReference type="ARBA" id="ARBA00022540"/>
    </source>
</evidence>
<evidence type="ECO:0000256" key="3">
    <source>
        <dbReference type="ARBA" id="ARBA00022845"/>
    </source>
</evidence>
<keyword evidence="4" id="KW-0648">Protein biosynthesis</keyword>
<dbReference type="SUPFAM" id="SSF48371">
    <property type="entry name" value="ARM repeat"/>
    <property type="match status" value="1"/>
</dbReference>
<dbReference type="GO" id="GO:0003729">
    <property type="term" value="F:mRNA binding"/>
    <property type="evidence" value="ECO:0007669"/>
    <property type="project" value="TreeGrafter"/>
</dbReference>
<keyword evidence="3" id="KW-0810">Translation regulation</keyword>
<reference evidence="6 7" key="1">
    <citation type="journal article" date="2012" name="Nat. Biotechnol.">
        <title>Draft genome sequence of pigeonpea (Cajanus cajan), an orphan legume crop of resource-poor farmers.</title>
        <authorList>
            <person name="Varshney R.K."/>
            <person name="Chen W."/>
            <person name="Li Y."/>
            <person name="Bharti A.K."/>
            <person name="Saxena R.K."/>
            <person name="Schlueter J.A."/>
            <person name="Donoghue M.T."/>
            <person name="Azam S."/>
            <person name="Fan G."/>
            <person name="Whaley A.M."/>
            <person name="Farmer A.D."/>
            <person name="Sheridan J."/>
            <person name="Iwata A."/>
            <person name="Tuteja R."/>
            <person name="Penmetsa R.V."/>
            <person name="Wu W."/>
            <person name="Upadhyaya H.D."/>
            <person name="Yang S.P."/>
            <person name="Shah T."/>
            <person name="Saxena K.B."/>
            <person name="Michael T."/>
            <person name="McCombie W.R."/>
            <person name="Yang B."/>
            <person name="Zhang G."/>
            <person name="Yang H."/>
            <person name="Wang J."/>
            <person name="Spillane C."/>
            <person name="Cook D.R."/>
            <person name="May G.D."/>
            <person name="Xu X."/>
            <person name="Jackson S.A."/>
        </authorList>
    </citation>
    <scope>NUCLEOTIDE SEQUENCE [LARGE SCALE GENOMIC DNA]</scope>
    <source>
        <strain evidence="7">cv. Asha</strain>
    </source>
</reference>